<dbReference type="RefSeq" id="WP_036313506.1">
    <property type="nucleotide sequence ID" value="NZ_JFYO01000011.1"/>
</dbReference>
<name>A0A031FK67_9MICO</name>
<comment type="caution">
    <text evidence="2">The sequence shown here is derived from an EMBL/GenBank/DDBJ whole genome shotgun (WGS) entry which is preliminary data.</text>
</comment>
<dbReference type="PROSITE" id="PS51257">
    <property type="entry name" value="PROKAR_LIPOPROTEIN"/>
    <property type="match status" value="1"/>
</dbReference>
<gene>
    <name evidence="2" type="ORF">BW34_02692</name>
</gene>
<evidence type="ECO:0000313" key="2">
    <source>
        <dbReference type="EMBL" id="EZP25239.1"/>
    </source>
</evidence>
<dbReference type="EMBL" id="JFYO01000011">
    <property type="protein sequence ID" value="EZP25239.1"/>
    <property type="molecule type" value="Genomic_DNA"/>
</dbReference>
<feature type="signal peptide" evidence="1">
    <location>
        <begin position="1"/>
        <end position="26"/>
    </location>
</feature>
<organism evidence="2 3">
    <name type="scientific">Microbacterium oleivorans</name>
    <dbReference type="NCBI Taxonomy" id="273677"/>
    <lineage>
        <taxon>Bacteria</taxon>
        <taxon>Bacillati</taxon>
        <taxon>Actinomycetota</taxon>
        <taxon>Actinomycetes</taxon>
        <taxon>Micrococcales</taxon>
        <taxon>Microbacteriaceae</taxon>
        <taxon>Microbacterium</taxon>
    </lineage>
</organism>
<keyword evidence="3" id="KW-1185">Reference proteome</keyword>
<evidence type="ECO:0000313" key="3">
    <source>
        <dbReference type="Proteomes" id="UP000024001"/>
    </source>
</evidence>
<reference evidence="2 3" key="1">
    <citation type="submission" date="2014-03" db="EMBL/GenBank/DDBJ databases">
        <title>Draft Genome Sequences of 13 Willow Endophytes.</title>
        <authorList>
            <person name="Gan H.Y."/>
            <person name="Gan H.M."/>
            <person name="Savka M.A."/>
            <person name="Hudson A.O."/>
        </authorList>
    </citation>
    <scope>NUCLEOTIDE SEQUENCE [LARGE SCALE GENOMIC DNA]</scope>
    <source>
        <strain evidence="2 3">RIT293</strain>
    </source>
</reference>
<protein>
    <recommendedName>
        <fullName evidence="4">Lipoprotein</fullName>
    </recommendedName>
</protein>
<dbReference type="Proteomes" id="UP000024001">
    <property type="component" value="Unassembled WGS sequence"/>
</dbReference>
<keyword evidence="1" id="KW-0732">Signal</keyword>
<evidence type="ECO:0008006" key="4">
    <source>
        <dbReference type="Google" id="ProtNLM"/>
    </source>
</evidence>
<sequence length="129" mass="13953">MSLRRTALPLLAATALLLTACSPAEFGREQTAADRPDSVVTGAEGKLDVTTLRYVGKADAYDVYLARAADDGDSLCLSLTLDDVWQTTECERDYVSIPISDSASVAADLSYRSAEARDMISDNVWVTRK</sequence>
<dbReference type="AlphaFoldDB" id="A0A031FK67"/>
<proteinExistence type="predicted"/>
<feature type="chain" id="PRO_5039132528" description="Lipoprotein" evidence="1">
    <location>
        <begin position="27"/>
        <end position="129"/>
    </location>
</feature>
<dbReference type="OrthoDB" id="5079690at2"/>
<accession>A0A031FK67</accession>
<dbReference type="PATRIC" id="fig|273677.3.peg.2662"/>
<evidence type="ECO:0000256" key="1">
    <source>
        <dbReference type="SAM" id="SignalP"/>
    </source>
</evidence>